<dbReference type="EMBL" id="AGZR01000006">
    <property type="protein sequence ID" value="EPD32786.1"/>
    <property type="molecule type" value="Genomic_DNA"/>
</dbReference>
<accession>S2W0Y2</accession>
<protein>
    <submittedName>
        <fullName evidence="1">Uncharacterized protein</fullName>
    </submittedName>
</protein>
<evidence type="ECO:0000313" key="2">
    <source>
        <dbReference type="Proteomes" id="UP000014417"/>
    </source>
</evidence>
<evidence type="ECO:0000313" key="1">
    <source>
        <dbReference type="EMBL" id="EPD32786.1"/>
    </source>
</evidence>
<name>S2W0Y2_9ACTN</name>
<gene>
    <name evidence="1" type="ORF">HMPREF9306_01093</name>
</gene>
<dbReference type="HOGENOM" id="CLU_2555537_0_0_11"/>
<organism evidence="1 2">
    <name type="scientific">Propionimicrobium lymphophilum ACS-093-V-SCH5</name>
    <dbReference type="NCBI Taxonomy" id="883161"/>
    <lineage>
        <taxon>Bacteria</taxon>
        <taxon>Bacillati</taxon>
        <taxon>Actinomycetota</taxon>
        <taxon>Actinomycetes</taxon>
        <taxon>Propionibacteriales</taxon>
        <taxon>Propionibacteriaceae</taxon>
        <taxon>Propionimicrobium</taxon>
    </lineage>
</organism>
<reference evidence="1 2" key="1">
    <citation type="submission" date="2013-04" db="EMBL/GenBank/DDBJ databases">
        <title>The Genome Sequence of Propionimicrobium lymphophilum ACS-093-V-SCH5.</title>
        <authorList>
            <consortium name="The Broad Institute Genomics Platform"/>
            <person name="Earl A."/>
            <person name="Ward D."/>
            <person name="Feldgarden M."/>
            <person name="Gevers D."/>
            <person name="Saerens B."/>
            <person name="Vaneechoutte M."/>
            <person name="Walker B."/>
            <person name="Young S."/>
            <person name="Zeng Q."/>
            <person name="Gargeya S."/>
            <person name="Fitzgerald M."/>
            <person name="Haas B."/>
            <person name="Abouelleil A."/>
            <person name="Allen A.W."/>
            <person name="Alvarado L."/>
            <person name="Arachchi H.M."/>
            <person name="Berlin A.M."/>
            <person name="Chapman S.B."/>
            <person name="Gainer-Dewar J."/>
            <person name="Goldberg J."/>
            <person name="Griggs A."/>
            <person name="Gujja S."/>
            <person name="Hansen M."/>
            <person name="Howarth C."/>
            <person name="Imamovic A."/>
            <person name="Ireland A."/>
            <person name="Larimer J."/>
            <person name="McCowan C."/>
            <person name="Murphy C."/>
            <person name="Pearson M."/>
            <person name="Poon T.W."/>
            <person name="Priest M."/>
            <person name="Roberts A."/>
            <person name="Saif S."/>
            <person name="Shea T."/>
            <person name="Sisk P."/>
            <person name="Sykes S."/>
            <person name="Wortman J."/>
            <person name="Nusbaum C."/>
            <person name="Birren B."/>
        </authorList>
    </citation>
    <scope>NUCLEOTIDE SEQUENCE [LARGE SCALE GENOMIC DNA]</scope>
    <source>
        <strain evidence="1 2">ACS-093-V-SCH5</strain>
    </source>
</reference>
<sequence>MGPVLGDEVDEASGSDAAGEAIALPAVSIIIAAHHAAIAILNFTIGLSLFPLSLEDCSSDGDRMWGVSGGVSEEAPAEHLLL</sequence>
<keyword evidence="2" id="KW-1185">Reference proteome</keyword>
<comment type="caution">
    <text evidence="1">The sequence shown here is derived from an EMBL/GenBank/DDBJ whole genome shotgun (WGS) entry which is preliminary data.</text>
</comment>
<dbReference type="Proteomes" id="UP000014417">
    <property type="component" value="Unassembled WGS sequence"/>
</dbReference>
<proteinExistence type="predicted"/>
<dbReference type="AlphaFoldDB" id="S2W0Y2"/>